<organism evidence="4">
    <name type="scientific">freshwater metagenome</name>
    <dbReference type="NCBI Taxonomy" id="449393"/>
    <lineage>
        <taxon>unclassified sequences</taxon>
        <taxon>metagenomes</taxon>
        <taxon>ecological metagenomes</taxon>
    </lineage>
</organism>
<dbReference type="Pfam" id="PF13561">
    <property type="entry name" value="adh_short_C2"/>
    <property type="match status" value="1"/>
</dbReference>
<dbReference type="GO" id="GO:0048038">
    <property type="term" value="F:quinone binding"/>
    <property type="evidence" value="ECO:0007669"/>
    <property type="project" value="TreeGrafter"/>
</dbReference>
<dbReference type="PRINTS" id="PR00080">
    <property type="entry name" value="SDRFAMILY"/>
</dbReference>
<dbReference type="InterPro" id="IPR057326">
    <property type="entry name" value="KR_dom"/>
</dbReference>
<protein>
    <submittedName>
        <fullName evidence="4">Unannotated protein</fullName>
    </submittedName>
</protein>
<dbReference type="InterPro" id="IPR020904">
    <property type="entry name" value="Sc_DH/Rdtase_CS"/>
</dbReference>
<accession>A0A6J6LM68</accession>
<name>A0A6J6LM68_9ZZZZ</name>
<dbReference type="Gene3D" id="3.40.50.720">
    <property type="entry name" value="NAD(P)-binding Rossmann-like Domain"/>
    <property type="match status" value="1"/>
</dbReference>
<keyword evidence="2" id="KW-0560">Oxidoreductase</keyword>
<dbReference type="PANTHER" id="PTHR42760:SF133">
    <property type="entry name" value="3-OXOACYL-[ACYL-CARRIER-PROTEIN] REDUCTASE"/>
    <property type="match status" value="1"/>
</dbReference>
<evidence type="ECO:0000313" key="5">
    <source>
        <dbReference type="EMBL" id="CAB4699926.1"/>
    </source>
</evidence>
<dbReference type="EMBL" id="CAFBPA010000092">
    <property type="protein sequence ID" value="CAB5004675.1"/>
    <property type="molecule type" value="Genomic_DNA"/>
</dbReference>
<dbReference type="FunFam" id="3.40.50.720:FF:000084">
    <property type="entry name" value="Short-chain dehydrogenase reductase"/>
    <property type="match status" value="1"/>
</dbReference>
<dbReference type="PROSITE" id="PS00061">
    <property type="entry name" value="ADH_SHORT"/>
    <property type="match status" value="1"/>
</dbReference>
<proteinExistence type="inferred from homology"/>
<dbReference type="EMBL" id="CAEZXZ010000050">
    <property type="protein sequence ID" value="CAB4699926.1"/>
    <property type="molecule type" value="Genomic_DNA"/>
</dbReference>
<dbReference type="SUPFAM" id="SSF51735">
    <property type="entry name" value="NAD(P)-binding Rossmann-fold domains"/>
    <property type="match status" value="1"/>
</dbReference>
<dbReference type="SMART" id="SM00822">
    <property type="entry name" value="PKS_KR"/>
    <property type="match status" value="1"/>
</dbReference>
<reference evidence="4" key="1">
    <citation type="submission" date="2020-05" db="EMBL/GenBank/DDBJ databases">
        <authorList>
            <person name="Chiriac C."/>
            <person name="Salcher M."/>
            <person name="Ghai R."/>
            <person name="Kavagutti S V."/>
        </authorList>
    </citation>
    <scope>NUCLEOTIDE SEQUENCE</scope>
</reference>
<evidence type="ECO:0000256" key="1">
    <source>
        <dbReference type="ARBA" id="ARBA00006484"/>
    </source>
</evidence>
<dbReference type="PRINTS" id="PR00081">
    <property type="entry name" value="GDHRDH"/>
</dbReference>
<gene>
    <name evidence="4" type="ORF">UFOPK2310_00165</name>
    <name evidence="5" type="ORF">UFOPK2625_00462</name>
    <name evidence="6" type="ORF">UFOPK4043_00741</name>
</gene>
<evidence type="ECO:0000259" key="3">
    <source>
        <dbReference type="SMART" id="SM00822"/>
    </source>
</evidence>
<dbReference type="PANTHER" id="PTHR42760">
    <property type="entry name" value="SHORT-CHAIN DEHYDROGENASES/REDUCTASES FAMILY MEMBER"/>
    <property type="match status" value="1"/>
</dbReference>
<dbReference type="InterPro" id="IPR002347">
    <property type="entry name" value="SDR_fam"/>
</dbReference>
<dbReference type="GO" id="GO:0016616">
    <property type="term" value="F:oxidoreductase activity, acting on the CH-OH group of donors, NAD or NADP as acceptor"/>
    <property type="evidence" value="ECO:0007669"/>
    <property type="project" value="UniProtKB-ARBA"/>
</dbReference>
<evidence type="ECO:0000313" key="6">
    <source>
        <dbReference type="EMBL" id="CAB5004675.1"/>
    </source>
</evidence>
<comment type="similarity">
    <text evidence="1">Belongs to the short-chain dehydrogenases/reductases (SDR) family.</text>
</comment>
<dbReference type="InterPro" id="IPR036291">
    <property type="entry name" value="NAD(P)-bd_dom_sf"/>
</dbReference>
<evidence type="ECO:0000256" key="2">
    <source>
        <dbReference type="ARBA" id="ARBA00023002"/>
    </source>
</evidence>
<sequence>MVNMAGKTLVLSGADGAIGREIARQFLEAGANLVLGDLALDPLTKFCKEIDPSGERAKPFRLDAASSASNDEFVALAVETFGSVDFVVPAAGIYPEVAIADMTNDQWATVMKINLDGVFYLIRACIPHLNQDGSIVNISSIAGHRGSNKHGHYAAAKGALLALTRSLAWELGSKARANCVSPGIIETQMTVDLVAARGDVLIAATPSGRLGQASEVASVVLFLCSPAASFVNGETIQVNGGLHMI</sequence>
<evidence type="ECO:0000313" key="4">
    <source>
        <dbReference type="EMBL" id="CAB4662726.1"/>
    </source>
</evidence>
<feature type="domain" description="Ketoreductase" evidence="3">
    <location>
        <begin position="7"/>
        <end position="187"/>
    </location>
</feature>
<dbReference type="AlphaFoldDB" id="A0A6J6LM68"/>
<dbReference type="EMBL" id="CAEZWW010000009">
    <property type="protein sequence ID" value="CAB4662726.1"/>
    <property type="molecule type" value="Genomic_DNA"/>
</dbReference>
<dbReference type="GO" id="GO:0006633">
    <property type="term" value="P:fatty acid biosynthetic process"/>
    <property type="evidence" value="ECO:0007669"/>
    <property type="project" value="TreeGrafter"/>
</dbReference>